<dbReference type="Proteomes" id="UP000052052">
    <property type="component" value="Unassembled WGS sequence"/>
</dbReference>
<dbReference type="EMBL" id="LDJL01000003">
    <property type="protein sequence ID" value="KRG71252.1"/>
    <property type="molecule type" value="Genomic_DNA"/>
</dbReference>
<sequence>MALSACNHAPVQPEGPLYSARDYVGDGVFTDGIEGPAVGPDGALYVVNMGGNGTIGRVATDAAGNGQAQLFARLPAGRIGNGIRFAEDGLMYVADYAGHAILRVDPANASVSTFVALPDAHQPNDIARAPNGDWYASDPDWANDSGQVWHIGKNGLAELLVGDMGTTNGIEVSPDGKHLYVNESVQRRIWDFSLGHDGRIVSRRLLIQFADHGLDGMRSDVKGNLYVARYGAGTVAILSPDGSLLRQVELKGRKPTNVAFGGADGRDVYVTMQDRGAIEMFRSDTPGREAGLP</sequence>
<gene>
    <name evidence="4" type="ORF">ABB29_03015</name>
</gene>
<dbReference type="InterPro" id="IPR005511">
    <property type="entry name" value="SMP-30"/>
</dbReference>
<name>A0A0R0CZP8_9GAMM</name>
<evidence type="ECO:0000256" key="1">
    <source>
        <dbReference type="PIRSR" id="PIRSR605511-1"/>
    </source>
</evidence>
<dbReference type="PRINTS" id="PR01790">
    <property type="entry name" value="SMP30FAMILY"/>
</dbReference>
<proteinExistence type="predicted"/>
<feature type="binding site" evidence="2">
    <location>
        <position position="124"/>
    </location>
    <ligand>
        <name>substrate</name>
    </ligand>
</feature>
<dbReference type="SUPFAM" id="SSF63829">
    <property type="entry name" value="Calcium-dependent phosphotriesterase"/>
    <property type="match status" value="1"/>
</dbReference>
<feature type="binding site" evidence="2">
    <location>
        <position position="168"/>
    </location>
    <ligand>
        <name>a divalent metal cation</name>
        <dbReference type="ChEBI" id="CHEBI:60240"/>
    </ligand>
</feature>
<dbReference type="STRING" id="344882.ABB29_03015"/>
<comment type="caution">
    <text evidence="4">The sequence shown here is derived from an EMBL/GenBank/DDBJ whole genome shotgun (WGS) entry which is preliminary data.</text>
</comment>
<dbReference type="OrthoDB" id="241638at2"/>
<organism evidence="4 5">
    <name type="scientific">Pseudoxanthomonas dokdonensis</name>
    <dbReference type="NCBI Taxonomy" id="344882"/>
    <lineage>
        <taxon>Bacteria</taxon>
        <taxon>Pseudomonadati</taxon>
        <taxon>Pseudomonadota</taxon>
        <taxon>Gammaproteobacteria</taxon>
        <taxon>Lysobacterales</taxon>
        <taxon>Lysobacteraceae</taxon>
        <taxon>Pseudoxanthomonas</taxon>
    </lineage>
</organism>
<evidence type="ECO:0000313" key="4">
    <source>
        <dbReference type="EMBL" id="KRG71252.1"/>
    </source>
</evidence>
<dbReference type="InterPro" id="IPR051262">
    <property type="entry name" value="SMP-30/CGR1_Lactonase"/>
</dbReference>
<feature type="binding site" evidence="2">
    <location>
        <position position="215"/>
    </location>
    <ligand>
        <name>a divalent metal cation</name>
        <dbReference type="ChEBI" id="CHEBI:60240"/>
    </ligand>
</feature>
<dbReference type="GO" id="GO:0046872">
    <property type="term" value="F:metal ion binding"/>
    <property type="evidence" value="ECO:0007669"/>
    <property type="project" value="UniProtKB-KW"/>
</dbReference>
<dbReference type="Pfam" id="PF08450">
    <property type="entry name" value="SGL"/>
    <property type="match status" value="1"/>
</dbReference>
<dbReference type="InterPro" id="IPR011042">
    <property type="entry name" value="6-blade_b-propeller_TolB-like"/>
</dbReference>
<evidence type="ECO:0000256" key="2">
    <source>
        <dbReference type="PIRSR" id="PIRSR605511-2"/>
    </source>
</evidence>
<dbReference type="PANTHER" id="PTHR47572">
    <property type="entry name" value="LIPOPROTEIN-RELATED"/>
    <property type="match status" value="1"/>
</dbReference>
<dbReference type="PANTHER" id="PTHR47572:SF5">
    <property type="entry name" value="BLR2277 PROTEIN"/>
    <property type="match status" value="1"/>
</dbReference>
<evidence type="ECO:0000259" key="3">
    <source>
        <dbReference type="Pfam" id="PF08450"/>
    </source>
</evidence>
<evidence type="ECO:0000313" key="5">
    <source>
        <dbReference type="Proteomes" id="UP000052052"/>
    </source>
</evidence>
<dbReference type="Gene3D" id="2.120.10.30">
    <property type="entry name" value="TolB, C-terminal domain"/>
    <property type="match status" value="1"/>
</dbReference>
<keyword evidence="5" id="KW-1185">Reference proteome</keyword>
<keyword evidence="2" id="KW-0479">Metal-binding</keyword>
<feature type="domain" description="SMP-30/Gluconolactonase/LRE-like region" evidence="3">
    <location>
        <begin position="34"/>
        <end position="272"/>
    </location>
</feature>
<dbReference type="PATRIC" id="fig|344882.3.peg.1926"/>
<keyword evidence="2" id="KW-0862">Zinc</keyword>
<protein>
    <submittedName>
        <fullName evidence="4">Gluconolactonase</fullName>
    </submittedName>
</protein>
<accession>A0A0R0CZP8</accession>
<dbReference type="InterPro" id="IPR013658">
    <property type="entry name" value="SGL"/>
</dbReference>
<comment type="cofactor">
    <cofactor evidence="2">
        <name>Zn(2+)</name>
        <dbReference type="ChEBI" id="CHEBI:29105"/>
    </cofactor>
    <text evidence="2">Binds 1 divalent metal cation per subunit.</text>
</comment>
<dbReference type="AlphaFoldDB" id="A0A0R0CZP8"/>
<feature type="active site" description="Proton donor/acceptor" evidence="1">
    <location>
        <position position="215"/>
    </location>
</feature>
<reference evidence="4 5" key="1">
    <citation type="submission" date="2015-05" db="EMBL/GenBank/DDBJ databases">
        <title>Genome sequencing and analysis of members of genus Stenotrophomonas.</title>
        <authorList>
            <person name="Patil P.P."/>
            <person name="Midha S."/>
            <person name="Patil P.B."/>
        </authorList>
    </citation>
    <scope>NUCLEOTIDE SEQUENCE [LARGE SCALE GENOMIC DNA]</scope>
    <source>
        <strain evidence="4 5">DSM 21858</strain>
    </source>
</reference>